<dbReference type="SMART" id="SM00530">
    <property type="entry name" value="HTH_XRE"/>
    <property type="match status" value="1"/>
</dbReference>
<accession>A0ABV1MZZ5</accession>
<name>A0ABV1MZZ5_9BACI</name>
<dbReference type="CDD" id="cd00093">
    <property type="entry name" value="HTH_XRE"/>
    <property type="match status" value="1"/>
</dbReference>
<dbReference type="PROSITE" id="PS50943">
    <property type="entry name" value="HTH_CROC1"/>
    <property type="match status" value="1"/>
</dbReference>
<dbReference type="InterPro" id="IPR010982">
    <property type="entry name" value="Lambda_DNA-bd_dom_sf"/>
</dbReference>
<comment type="caution">
    <text evidence="2">The sequence shown here is derived from an EMBL/GenBank/DDBJ whole genome shotgun (WGS) entry which is preliminary data.</text>
</comment>
<organism evidence="2 3">
    <name type="scientific">Lysinibacillus zambalensis</name>
    <dbReference type="NCBI Taxonomy" id="3160866"/>
    <lineage>
        <taxon>Bacteria</taxon>
        <taxon>Bacillati</taxon>
        <taxon>Bacillota</taxon>
        <taxon>Bacilli</taxon>
        <taxon>Bacillales</taxon>
        <taxon>Bacillaceae</taxon>
        <taxon>Lysinibacillus</taxon>
    </lineage>
</organism>
<evidence type="ECO:0000259" key="1">
    <source>
        <dbReference type="PROSITE" id="PS50943"/>
    </source>
</evidence>
<reference evidence="2 3" key="1">
    <citation type="submission" date="2024-06" db="EMBL/GenBank/DDBJ databases">
        <title>Lysinibacillus zambalefons sp. nov., a Novel Firmicute Isolated from the Poon Bato Zambales Hyperalkaline Spring.</title>
        <authorList>
            <person name="Aja J.A."/>
            <person name="Lazaro J.E.H."/>
            <person name="Llorin L.D."/>
            <person name="Lim K.R."/>
            <person name="Teodosio J."/>
            <person name="Dalisay D.S."/>
        </authorList>
    </citation>
    <scope>NUCLEOTIDE SEQUENCE [LARGE SCALE GENOMIC DNA]</scope>
    <source>
        <strain evidence="2 3">M3</strain>
    </source>
</reference>
<evidence type="ECO:0000313" key="3">
    <source>
        <dbReference type="Proteomes" id="UP001478862"/>
    </source>
</evidence>
<dbReference type="RefSeq" id="WP_349662055.1">
    <property type="nucleotide sequence ID" value="NZ_JBEGDG010000034.1"/>
</dbReference>
<dbReference type="SUPFAM" id="SSF47413">
    <property type="entry name" value="lambda repressor-like DNA-binding domains"/>
    <property type="match status" value="1"/>
</dbReference>
<gene>
    <name evidence="2" type="ORF">ABNX05_24335</name>
</gene>
<keyword evidence="3" id="KW-1185">Reference proteome</keyword>
<dbReference type="Gene3D" id="1.10.260.40">
    <property type="entry name" value="lambda repressor-like DNA-binding domains"/>
    <property type="match status" value="1"/>
</dbReference>
<dbReference type="EMBL" id="JBEGDG010000034">
    <property type="protein sequence ID" value="MEQ6357739.1"/>
    <property type="molecule type" value="Genomic_DNA"/>
</dbReference>
<sequence>MGTIKRRIILINARKHKNWLQKDVVEKLCNEFGITITESYYGMIEQGVRTPSLDIALAISALFGMEPSKIFLNNNTTFCCF</sequence>
<evidence type="ECO:0000313" key="2">
    <source>
        <dbReference type="EMBL" id="MEQ6357739.1"/>
    </source>
</evidence>
<protein>
    <submittedName>
        <fullName evidence="2">Helix-turn-helix transcriptional regulator</fullName>
    </submittedName>
</protein>
<proteinExistence type="predicted"/>
<dbReference type="Proteomes" id="UP001478862">
    <property type="component" value="Unassembled WGS sequence"/>
</dbReference>
<feature type="domain" description="HTH cro/C1-type" evidence="1">
    <location>
        <begin position="10"/>
        <end position="70"/>
    </location>
</feature>
<dbReference type="InterPro" id="IPR001387">
    <property type="entry name" value="Cro/C1-type_HTH"/>
</dbReference>
<dbReference type="Pfam" id="PF01381">
    <property type="entry name" value="HTH_3"/>
    <property type="match status" value="1"/>
</dbReference>